<comment type="caution">
    <text evidence="1">The sequence shown here is derived from an EMBL/GenBank/DDBJ whole genome shotgun (WGS) entry which is preliminary data.</text>
</comment>
<sequence>MISVKSKNDDLFHAANPEAVVTAKTRIALRIRTSGHSIPKGTSCSILFGTINDEWALRASGVAGEGDTLFHFSIISRVVTRFFEPPTLEALASEVFSDSICPTVLGGTAEPDGMDEDGSPSWLLALGLI</sequence>
<dbReference type="AlphaFoldDB" id="A0A178IPQ4"/>
<dbReference type="RefSeq" id="WP_068768542.1">
    <property type="nucleotide sequence ID" value="NZ_CP109796.1"/>
</dbReference>
<dbReference type="Proteomes" id="UP000078486">
    <property type="component" value="Unassembled WGS sequence"/>
</dbReference>
<evidence type="ECO:0000313" key="1">
    <source>
        <dbReference type="EMBL" id="OAM91772.1"/>
    </source>
</evidence>
<organism evidence="1 2">
    <name type="scientific">Termitidicoccus mucosus</name>
    <dbReference type="NCBI Taxonomy" id="1184151"/>
    <lineage>
        <taxon>Bacteria</taxon>
        <taxon>Pseudomonadati</taxon>
        <taxon>Verrucomicrobiota</taxon>
        <taxon>Opitutia</taxon>
        <taxon>Opitutales</taxon>
        <taxon>Opitutaceae</taxon>
        <taxon>Termitidicoccus</taxon>
    </lineage>
</organism>
<proteinExistence type="predicted"/>
<name>A0A178IPQ4_9BACT</name>
<dbReference type="OrthoDB" id="8478935at2"/>
<evidence type="ECO:0000313" key="2">
    <source>
        <dbReference type="Proteomes" id="UP000078486"/>
    </source>
</evidence>
<reference evidence="1 2" key="1">
    <citation type="submission" date="2016-01" db="EMBL/GenBank/DDBJ databases">
        <title>High potential of lignocellulose degradation of a new Verrucomicrobia species.</title>
        <authorList>
            <person name="Wang Y."/>
            <person name="Shi Y."/>
            <person name="Qiu Z."/>
            <person name="Liu S."/>
            <person name="Yang H."/>
        </authorList>
    </citation>
    <scope>NUCLEOTIDE SEQUENCE [LARGE SCALE GENOMIC DNA]</scope>
    <source>
        <strain evidence="1 2">TSB47</strain>
    </source>
</reference>
<gene>
    <name evidence="1" type="ORF">AW736_01650</name>
</gene>
<protein>
    <submittedName>
        <fullName evidence="1">Uncharacterized protein</fullName>
    </submittedName>
</protein>
<dbReference type="EMBL" id="LRRQ01000015">
    <property type="protein sequence ID" value="OAM91772.1"/>
    <property type="molecule type" value="Genomic_DNA"/>
</dbReference>
<dbReference type="STRING" id="1184151.AW736_01650"/>
<accession>A0A178IPQ4</accession>
<keyword evidence="2" id="KW-1185">Reference proteome</keyword>